<gene>
    <name evidence="1" type="ORF">LR48_Vigan246s000900</name>
</gene>
<accession>A0A0L9T7D5</accession>
<sequence length="104" mass="11525">MNILLKVKYYCVSLDGKLENKKICQICENMEKASISIHHKHQQSAATPPKIPSRNFKSAQQSAAATATATLVSAVFQVSLHLQSHGSASLHLLGCIKWYSELRF</sequence>
<evidence type="ECO:0000313" key="2">
    <source>
        <dbReference type="Proteomes" id="UP000053144"/>
    </source>
</evidence>
<protein>
    <submittedName>
        <fullName evidence="1">Uncharacterized protein</fullName>
    </submittedName>
</protein>
<dbReference type="Gramene" id="KOM26281">
    <property type="protein sequence ID" value="KOM26281"/>
    <property type="gene ID" value="LR48_Vigan246s000900"/>
</dbReference>
<name>A0A0L9T7D5_PHAAN</name>
<dbReference type="EMBL" id="KQ258311">
    <property type="protein sequence ID" value="KOM26281.1"/>
    <property type="molecule type" value="Genomic_DNA"/>
</dbReference>
<organism evidence="1 2">
    <name type="scientific">Phaseolus angularis</name>
    <name type="common">Azuki bean</name>
    <name type="synonym">Vigna angularis</name>
    <dbReference type="NCBI Taxonomy" id="3914"/>
    <lineage>
        <taxon>Eukaryota</taxon>
        <taxon>Viridiplantae</taxon>
        <taxon>Streptophyta</taxon>
        <taxon>Embryophyta</taxon>
        <taxon>Tracheophyta</taxon>
        <taxon>Spermatophyta</taxon>
        <taxon>Magnoliopsida</taxon>
        <taxon>eudicotyledons</taxon>
        <taxon>Gunneridae</taxon>
        <taxon>Pentapetalae</taxon>
        <taxon>rosids</taxon>
        <taxon>fabids</taxon>
        <taxon>Fabales</taxon>
        <taxon>Fabaceae</taxon>
        <taxon>Papilionoideae</taxon>
        <taxon>50 kb inversion clade</taxon>
        <taxon>NPAAA clade</taxon>
        <taxon>indigoferoid/millettioid clade</taxon>
        <taxon>Phaseoleae</taxon>
        <taxon>Vigna</taxon>
    </lineage>
</organism>
<dbReference type="AlphaFoldDB" id="A0A0L9T7D5"/>
<reference evidence="2" key="1">
    <citation type="journal article" date="2015" name="Proc. Natl. Acad. Sci. U.S.A.">
        <title>Genome sequencing of adzuki bean (Vigna angularis) provides insight into high starch and low fat accumulation and domestication.</title>
        <authorList>
            <person name="Yang K."/>
            <person name="Tian Z."/>
            <person name="Chen C."/>
            <person name="Luo L."/>
            <person name="Zhao B."/>
            <person name="Wang Z."/>
            <person name="Yu L."/>
            <person name="Li Y."/>
            <person name="Sun Y."/>
            <person name="Li W."/>
            <person name="Chen Y."/>
            <person name="Li Y."/>
            <person name="Zhang Y."/>
            <person name="Ai D."/>
            <person name="Zhao J."/>
            <person name="Shang C."/>
            <person name="Ma Y."/>
            <person name="Wu B."/>
            <person name="Wang M."/>
            <person name="Gao L."/>
            <person name="Sun D."/>
            <person name="Zhang P."/>
            <person name="Guo F."/>
            <person name="Wang W."/>
            <person name="Li Y."/>
            <person name="Wang J."/>
            <person name="Varshney R.K."/>
            <person name="Wang J."/>
            <person name="Ling H.Q."/>
            <person name="Wan P."/>
        </authorList>
    </citation>
    <scope>NUCLEOTIDE SEQUENCE</scope>
    <source>
        <strain evidence="2">cv. Jingnong 6</strain>
    </source>
</reference>
<proteinExistence type="predicted"/>
<dbReference type="Proteomes" id="UP000053144">
    <property type="component" value="Unassembled WGS sequence"/>
</dbReference>
<evidence type="ECO:0000313" key="1">
    <source>
        <dbReference type="EMBL" id="KOM26281.1"/>
    </source>
</evidence>